<gene>
    <name evidence="2" type="ORF">H9710_01285</name>
</gene>
<reference evidence="2" key="1">
    <citation type="journal article" date="2021" name="PeerJ">
        <title>Extensive microbial diversity within the chicken gut microbiome revealed by metagenomics and culture.</title>
        <authorList>
            <person name="Gilroy R."/>
            <person name="Ravi A."/>
            <person name="Getino M."/>
            <person name="Pursley I."/>
            <person name="Horton D.L."/>
            <person name="Alikhan N.F."/>
            <person name="Baker D."/>
            <person name="Gharbi K."/>
            <person name="Hall N."/>
            <person name="Watson M."/>
            <person name="Adriaenssens E.M."/>
            <person name="Foster-Nyarko E."/>
            <person name="Jarju S."/>
            <person name="Secka A."/>
            <person name="Antonio M."/>
            <person name="Oren A."/>
            <person name="Chaudhuri R.R."/>
            <person name="La Ragione R."/>
            <person name="Hildebrand F."/>
            <person name="Pallen M.J."/>
        </authorList>
    </citation>
    <scope>NUCLEOTIDE SEQUENCE</scope>
    <source>
        <strain evidence="2">CHK185-1770</strain>
    </source>
</reference>
<reference evidence="2" key="2">
    <citation type="submission" date="2021-04" db="EMBL/GenBank/DDBJ databases">
        <authorList>
            <person name="Gilroy R."/>
        </authorList>
    </citation>
    <scope>NUCLEOTIDE SEQUENCE</scope>
    <source>
        <strain evidence="2">CHK185-1770</strain>
    </source>
</reference>
<dbReference type="EMBL" id="DWXG01000009">
    <property type="protein sequence ID" value="HJB97190.1"/>
    <property type="molecule type" value="Genomic_DNA"/>
</dbReference>
<evidence type="ECO:0000313" key="3">
    <source>
        <dbReference type="Proteomes" id="UP000826793"/>
    </source>
</evidence>
<protein>
    <submittedName>
        <fullName evidence="2">Uncharacterized protein</fullName>
    </submittedName>
</protein>
<evidence type="ECO:0000256" key="1">
    <source>
        <dbReference type="SAM" id="MobiDB-lite"/>
    </source>
</evidence>
<comment type="caution">
    <text evidence="2">The sequence shown here is derived from an EMBL/GenBank/DDBJ whole genome shotgun (WGS) entry which is preliminary data.</text>
</comment>
<sequence length="62" mass="6781">MKKSKHRIGAVLAVALAGAAVGWAAWKRKKQAALPAGSEEELFSTEEQIVSELDKEEENQDE</sequence>
<organism evidence="2 3">
    <name type="scientific">Candidatus Acutalibacter pullicola</name>
    <dbReference type="NCBI Taxonomy" id="2838417"/>
    <lineage>
        <taxon>Bacteria</taxon>
        <taxon>Bacillati</taxon>
        <taxon>Bacillota</taxon>
        <taxon>Clostridia</taxon>
        <taxon>Eubacteriales</taxon>
        <taxon>Acutalibacteraceae</taxon>
        <taxon>Acutalibacter</taxon>
    </lineage>
</organism>
<dbReference type="Proteomes" id="UP000826793">
    <property type="component" value="Unassembled WGS sequence"/>
</dbReference>
<evidence type="ECO:0000313" key="2">
    <source>
        <dbReference type="EMBL" id="HJB97190.1"/>
    </source>
</evidence>
<accession>A0A9D2MVR4</accession>
<feature type="region of interest" description="Disordered" evidence="1">
    <location>
        <begin position="36"/>
        <end position="62"/>
    </location>
</feature>
<name>A0A9D2MVR4_9FIRM</name>
<dbReference type="AlphaFoldDB" id="A0A9D2MVR4"/>
<proteinExistence type="predicted"/>